<name>A0A1B6Q9R8_SORBI</name>
<dbReference type="AlphaFoldDB" id="A0A1B6Q9R8"/>
<gene>
    <name evidence="1" type="ORF">SORBI_3002G073000</name>
</gene>
<reference evidence="2" key="2">
    <citation type="journal article" date="2018" name="Plant J.">
        <title>The Sorghum bicolor reference genome: improved assembly, gene annotations, a transcriptome atlas, and signatures of genome organization.</title>
        <authorList>
            <person name="McCormick R.F."/>
            <person name="Truong S.K."/>
            <person name="Sreedasyam A."/>
            <person name="Jenkins J."/>
            <person name="Shu S."/>
            <person name="Sims D."/>
            <person name="Kennedy M."/>
            <person name="Amirebrahimi M."/>
            <person name="Weers B.D."/>
            <person name="McKinley B."/>
            <person name="Mattison A."/>
            <person name="Morishige D.T."/>
            <person name="Grimwood J."/>
            <person name="Schmutz J."/>
            <person name="Mullet J.E."/>
        </authorList>
    </citation>
    <scope>NUCLEOTIDE SEQUENCE [LARGE SCALE GENOMIC DNA]</scope>
    <source>
        <strain evidence="2">cv. BTx623</strain>
    </source>
</reference>
<reference evidence="1 2" key="1">
    <citation type="journal article" date="2009" name="Nature">
        <title>The Sorghum bicolor genome and the diversification of grasses.</title>
        <authorList>
            <person name="Paterson A.H."/>
            <person name="Bowers J.E."/>
            <person name="Bruggmann R."/>
            <person name="Dubchak I."/>
            <person name="Grimwood J."/>
            <person name="Gundlach H."/>
            <person name="Haberer G."/>
            <person name="Hellsten U."/>
            <person name="Mitros T."/>
            <person name="Poliakov A."/>
            <person name="Schmutz J."/>
            <person name="Spannagl M."/>
            <person name="Tang H."/>
            <person name="Wang X."/>
            <person name="Wicker T."/>
            <person name="Bharti A.K."/>
            <person name="Chapman J."/>
            <person name="Feltus F.A."/>
            <person name="Gowik U."/>
            <person name="Grigoriev I.V."/>
            <person name="Lyons E."/>
            <person name="Maher C.A."/>
            <person name="Martis M."/>
            <person name="Narechania A."/>
            <person name="Otillar R.P."/>
            <person name="Penning B.W."/>
            <person name="Salamov A.A."/>
            <person name="Wang Y."/>
            <person name="Zhang L."/>
            <person name="Carpita N.C."/>
            <person name="Freeling M."/>
            <person name="Gingle A.R."/>
            <person name="Hash C.T."/>
            <person name="Keller B."/>
            <person name="Klein P."/>
            <person name="Kresovich S."/>
            <person name="McCann M.C."/>
            <person name="Ming R."/>
            <person name="Peterson D.G."/>
            <person name="Mehboob-ur-Rahman"/>
            <person name="Ware D."/>
            <person name="Westhoff P."/>
            <person name="Mayer K.F."/>
            <person name="Messing J."/>
            <person name="Rokhsar D.S."/>
        </authorList>
    </citation>
    <scope>NUCLEOTIDE SEQUENCE [LARGE SCALE GENOMIC DNA]</scope>
    <source>
        <strain evidence="2">cv. BTx623</strain>
    </source>
</reference>
<proteinExistence type="predicted"/>
<evidence type="ECO:0000313" key="1">
    <source>
        <dbReference type="EMBL" id="KXG34654.1"/>
    </source>
</evidence>
<dbReference type="InParanoid" id="A0A1B6Q9R8"/>
<sequence>MLNHLCYFINCRPLTRWIWLPPREQAPLQHKPPFSDAWLGSEIRCIAVSRITPPTSHIQLRKTTPSQCARSQDRFFPHITRMSAAAAPPHLWDAPAPTTAPLSAHGLLRCLHLQSQHASHRNRLSALTMPMRYQGRAAREVATSKLWFQHPCPTFHLRLAGVTD</sequence>
<dbReference type="Proteomes" id="UP000000768">
    <property type="component" value="Chromosome 2"/>
</dbReference>
<dbReference type="Gramene" id="KXG34654">
    <property type="protein sequence ID" value="KXG34654"/>
    <property type="gene ID" value="SORBI_3002G073000"/>
</dbReference>
<accession>A0A1B6Q9R8</accession>
<evidence type="ECO:0000313" key="2">
    <source>
        <dbReference type="Proteomes" id="UP000000768"/>
    </source>
</evidence>
<organism evidence="1 2">
    <name type="scientific">Sorghum bicolor</name>
    <name type="common">Sorghum</name>
    <name type="synonym">Sorghum vulgare</name>
    <dbReference type="NCBI Taxonomy" id="4558"/>
    <lineage>
        <taxon>Eukaryota</taxon>
        <taxon>Viridiplantae</taxon>
        <taxon>Streptophyta</taxon>
        <taxon>Embryophyta</taxon>
        <taxon>Tracheophyta</taxon>
        <taxon>Spermatophyta</taxon>
        <taxon>Magnoliopsida</taxon>
        <taxon>Liliopsida</taxon>
        <taxon>Poales</taxon>
        <taxon>Poaceae</taxon>
        <taxon>PACMAD clade</taxon>
        <taxon>Panicoideae</taxon>
        <taxon>Andropogonodae</taxon>
        <taxon>Andropogoneae</taxon>
        <taxon>Sorghinae</taxon>
        <taxon>Sorghum</taxon>
    </lineage>
</organism>
<protein>
    <submittedName>
        <fullName evidence="1">Uncharacterized protein</fullName>
    </submittedName>
</protein>
<dbReference type="EMBL" id="CM000761">
    <property type="protein sequence ID" value="KXG34654.1"/>
    <property type="molecule type" value="Genomic_DNA"/>
</dbReference>
<keyword evidence="2" id="KW-1185">Reference proteome</keyword>